<evidence type="ECO:0000256" key="8">
    <source>
        <dbReference type="HAMAP-Rule" id="MF_00501"/>
    </source>
</evidence>
<evidence type="ECO:0000256" key="5">
    <source>
        <dbReference type="ARBA" id="ARBA00022980"/>
    </source>
</evidence>
<keyword evidence="3 8" id="KW-0699">rRNA-binding</keyword>
<dbReference type="InterPro" id="IPR042105">
    <property type="entry name" value="Ribosomal_bL31_sf"/>
</dbReference>
<dbReference type="NCBIfam" id="NF001809">
    <property type="entry name" value="PRK00528.1"/>
    <property type="match status" value="1"/>
</dbReference>
<keyword evidence="6 8" id="KW-0687">Ribonucleoprotein</keyword>
<comment type="function">
    <text evidence="8">Binds the 23S rRNA.</text>
</comment>
<keyword evidence="8" id="KW-0479">Metal-binding</keyword>
<comment type="cofactor">
    <cofactor evidence="8">
        <name>Zn(2+)</name>
        <dbReference type="ChEBI" id="CHEBI:29105"/>
    </cofactor>
    <text evidence="8">Binds 1 zinc ion per subunit.</text>
</comment>
<dbReference type="SUPFAM" id="SSF143800">
    <property type="entry name" value="L28p-like"/>
    <property type="match status" value="1"/>
</dbReference>
<comment type="subunit">
    <text evidence="2 8">Part of the 50S ribosomal subunit.</text>
</comment>
<evidence type="ECO:0000256" key="2">
    <source>
        <dbReference type="ARBA" id="ARBA00011838"/>
    </source>
</evidence>
<dbReference type="RefSeq" id="WP_322609544.1">
    <property type="nucleotide sequence ID" value="NZ_JARVCO010000012.1"/>
</dbReference>
<dbReference type="NCBIfam" id="NF000612">
    <property type="entry name" value="PRK00019.1"/>
    <property type="match status" value="1"/>
</dbReference>
<comment type="similarity">
    <text evidence="1 8">Belongs to the bacterial ribosomal protein bL31 family. Type A subfamily.</text>
</comment>
<dbReference type="Pfam" id="PF01197">
    <property type="entry name" value="Ribosomal_L31"/>
    <property type="match status" value="1"/>
</dbReference>
<dbReference type="HAMAP" id="MF_00501">
    <property type="entry name" value="Ribosomal_bL31_1"/>
    <property type="match status" value="1"/>
</dbReference>
<dbReference type="PANTHER" id="PTHR33280">
    <property type="entry name" value="50S RIBOSOMAL PROTEIN L31, CHLOROPLASTIC"/>
    <property type="match status" value="1"/>
</dbReference>
<comment type="caution">
    <text evidence="9">The sequence shown here is derived from an EMBL/GenBank/DDBJ whole genome shotgun (WGS) entry which is preliminary data.</text>
</comment>
<keyword evidence="5 8" id="KW-0689">Ribosomal protein</keyword>
<dbReference type="PRINTS" id="PR01249">
    <property type="entry name" value="RIBOSOMALL31"/>
</dbReference>
<evidence type="ECO:0000256" key="3">
    <source>
        <dbReference type="ARBA" id="ARBA00022730"/>
    </source>
</evidence>
<proteinExistence type="inferred from homology"/>
<feature type="binding site" evidence="8">
    <location>
        <position position="18"/>
    </location>
    <ligand>
        <name>Zn(2+)</name>
        <dbReference type="ChEBI" id="CHEBI:29105"/>
    </ligand>
</feature>
<dbReference type="Gene3D" id="4.10.830.30">
    <property type="entry name" value="Ribosomal protein L31"/>
    <property type="match status" value="1"/>
</dbReference>
<dbReference type="Proteomes" id="UP001290861">
    <property type="component" value="Unassembled WGS sequence"/>
</dbReference>
<dbReference type="EMBL" id="JARVCO010000012">
    <property type="protein sequence ID" value="MDZ8119762.1"/>
    <property type="molecule type" value="Genomic_DNA"/>
</dbReference>
<organism evidence="9 10">
    <name type="scientific">Pontiella agarivorans</name>
    <dbReference type="NCBI Taxonomy" id="3038953"/>
    <lineage>
        <taxon>Bacteria</taxon>
        <taxon>Pseudomonadati</taxon>
        <taxon>Kiritimatiellota</taxon>
        <taxon>Kiritimatiellia</taxon>
        <taxon>Kiritimatiellales</taxon>
        <taxon>Pontiellaceae</taxon>
        <taxon>Pontiella</taxon>
    </lineage>
</organism>
<dbReference type="InterPro" id="IPR027491">
    <property type="entry name" value="Ribosomal_bL31_A"/>
</dbReference>
<dbReference type="NCBIfam" id="TIGR00105">
    <property type="entry name" value="L31"/>
    <property type="match status" value="1"/>
</dbReference>
<keyword evidence="8" id="KW-0862">Zinc</keyword>
<dbReference type="GO" id="GO:0005840">
    <property type="term" value="C:ribosome"/>
    <property type="evidence" value="ECO:0007669"/>
    <property type="project" value="UniProtKB-KW"/>
</dbReference>
<keyword evidence="4 8" id="KW-0694">RNA-binding</keyword>
<evidence type="ECO:0000313" key="10">
    <source>
        <dbReference type="Proteomes" id="UP001290861"/>
    </source>
</evidence>
<feature type="binding site" evidence="8">
    <location>
        <position position="16"/>
    </location>
    <ligand>
        <name>Zn(2+)</name>
        <dbReference type="ChEBI" id="CHEBI:29105"/>
    </ligand>
</feature>
<evidence type="ECO:0000256" key="7">
    <source>
        <dbReference type="ARBA" id="ARBA00035687"/>
    </source>
</evidence>
<protein>
    <recommendedName>
        <fullName evidence="7 8">Large ribosomal subunit protein bL31</fullName>
    </recommendedName>
</protein>
<keyword evidence="10" id="KW-1185">Reference proteome</keyword>
<feature type="binding site" evidence="8">
    <location>
        <position position="39"/>
    </location>
    <ligand>
        <name>Zn(2+)</name>
        <dbReference type="ChEBI" id="CHEBI:29105"/>
    </ligand>
</feature>
<dbReference type="InterPro" id="IPR002150">
    <property type="entry name" value="Ribosomal_bL31"/>
</dbReference>
<name>A0ABU5N008_9BACT</name>
<evidence type="ECO:0000256" key="4">
    <source>
        <dbReference type="ARBA" id="ARBA00022884"/>
    </source>
</evidence>
<accession>A0ABU5N008</accession>
<evidence type="ECO:0000256" key="1">
    <source>
        <dbReference type="ARBA" id="ARBA00009296"/>
    </source>
</evidence>
<sequence>MKADIHPKYEEATIRCSCGNEIATRSTVKEMHVNTCSSCHPFFTGSAKLIDTEGRVDRFKKRFAEGMY</sequence>
<dbReference type="InterPro" id="IPR034704">
    <property type="entry name" value="Ribosomal_bL28/bL31-like_sf"/>
</dbReference>
<dbReference type="PANTHER" id="PTHR33280:SF1">
    <property type="entry name" value="LARGE RIBOSOMAL SUBUNIT PROTEIN BL31C"/>
    <property type="match status" value="1"/>
</dbReference>
<gene>
    <name evidence="8 9" type="primary">rpmE</name>
    <name evidence="9" type="ORF">P9H32_14125</name>
</gene>
<evidence type="ECO:0000256" key="6">
    <source>
        <dbReference type="ARBA" id="ARBA00023274"/>
    </source>
</evidence>
<reference evidence="9 10" key="1">
    <citation type="journal article" date="2024" name="Appl. Environ. Microbiol.">
        <title>Pontiella agarivorans sp. nov., a novel marine anaerobic bacterium capable of degrading macroalgal polysaccharides and fixing nitrogen.</title>
        <authorList>
            <person name="Liu N."/>
            <person name="Kivenson V."/>
            <person name="Peng X."/>
            <person name="Cui Z."/>
            <person name="Lankiewicz T.S."/>
            <person name="Gosselin K.M."/>
            <person name="English C.J."/>
            <person name="Blair E.M."/>
            <person name="O'Malley M.A."/>
            <person name="Valentine D.L."/>
        </authorList>
    </citation>
    <scope>NUCLEOTIDE SEQUENCE [LARGE SCALE GENOMIC DNA]</scope>
    <source>
        <strain evidence="9 10">NLcol2</strain>
    </source>
</reference>
<evidence type="ECO:0000313" key="9">
    <source>
        <dbReference type="EMBL" id="MDZ8119762.1"/>
    </source>
</evidence>
<feature type="binding site" evidence="8">
    <location>
        <position position="36"/>
    </location>
    <ligand>
        <name>Zn(2+)</name>
        <dbReference type="ChEBI" id="CHEBI:29105"/>
    </ligand>
</feature>